<dbReference type="AlphaFoldDB" id="A0AA38FB85"/>
<sequence>LELKHNHQMFGEFLGFKGKKEDMDALKVVKRSKVANIVIYKPVMFDLLSGGSNVQLSCIPRDYRNE</sequence>
<evidence type="ECO:0000313" key="1">
    <source>
        <dbReference type="EMBL" id="KAH9299469.1"/>
    </source>
</evidence>
<dbReference type="PANTHER" id="PTHR35287:SF1">
    <property type="entry name" value="SI:ZFOS-911D5.4"/>
    <property type="match status" value="1"/>
</dbReference>
<evidence type="ECO:0000313" key="2">
    <source>
        <dbReference type="Proteomes" id="UP000824469"/>
    </source>
</evidence>
<gene>
    <name evidence="1" type="ORF">KI387_031151</name>
</gene>
<accession>A0AA38FB85</accession>
<protein>
    <submittedName>
        <fullName evidence="1">Uncharacterized protein</fullName>
    </submittedName>
</protein>
<organism evidence="1 2">
    <name type="scientific">Taxus chinensis</name>
    <name type="common">Chinese yew</name>
    <name type="synonym">Taxus wallichiana var. chinensis</name>
    <dbReference type="NCBI Taxonomy" id="29808"/>
    <lineage>
        <taxon>Eukaryota</taxon>
        <taxon>Viridiplantae</taxon>
        <taxon>Streptophyta</taxon>
        <taxon>Embryophyta</taxon>
        <taxon>Tracheophyta</taxon>
        <taxon>Spermatophyta</taxon>
        <taxon>Pinopsida</taxon>
        <taxon>Pinidae</taxon>
        <taxon>Conifers II</taxon>
        <taxon>Cupressales</taxon>
        <taxon>Taxaceae</taxon>
        <taxon>Taxus</taxon>
    </lineage>
</organism>
<reference evidence="1 2" key="1">
    <citation type="journal article" date="2021" name="Nat. Plants">
        <title>The Taxus genome provides insights into paclitaxel biosynthesis.</title>
        <authorList>
            <person name="Xiong X."/>
            <person name="Gou J."/>
            <person name="Liao Q."/>
            <person name="Li Y."/>
            <person name="Zhou Q."/>
            <person name="Bi G."/>
            <person name="Li C."/>
            <person name="Du R."/>
            <person name="Wang X."/>
            <person name="Sun T."/>
            <person name="Guo L."/>
            <person name="Liang H."/>
            <person name="Lu P."/>
            <person name="Wu Y."/>
            <person name="Zhang Z."/>
            <person name="Ro D.K."/>
            <person name="Shang Y."/>
            <person name="Huang S."/>
            <person name="Yan J."/>
        </authorList>
    </citation>
    <scope>NUCLEOTIDE SEQUENCE [LARGE SCALE GENOMIC DNA]</scope>
    <source>
        <strain evidence="1">Ta-2019</strain>
    </source>
</reference>
<dbReference type="Proteomes" id="UP000824469">
    <property type="component" value="Unassembled WGS sequence"/>
</dbReference>
<comment type="caution">
    <text evidence="1">The sequence shown here is derived from an EMBL/GenBank/DDBJ whole genome shotgun (WGS) entry which is preliminary data.</text>
</comment>
<keyword evidence="2" id="KW-1185">Reference proteome</keyword>
<name>A0AA38FB85_TAXCH</name>
<proteinExistence type="predicted"/>
<dbReference type="PANTHER" id="PTHR35287">
    <property type="entry name" value="SI:ZFOS-911D5.4"/>
    <property type="match status" value="1"/>
</dbReference>
<feature type="non-terminal residue" evidence="1">
    <location>
        <position position="66"/>
    </location>
</feature>
<dbReference type="EMBL" id="JAHRHJ020000010">
    <property type="protein sequence ID" value="KAH9299469.1"/>
    <property type="molecule type" value="Genomic_DNA"/>
</dbReference>
<feature type="non-terminal residue" evidence="1">
    <location>
        <position position="1"/>
    </location>
</feature>
<dbReference type="OMA" id="YARQIKV"/>